<dbReference type="AlphaFoldDB" id="A0A4R2GPF0"/>
<feature type="signal peptide" evidence="1">
    <location>
        <begin position="1"/>
        <end position="29"/>
    </location>
</feature>
<keyword evidence="3" id="KW-1185">Reference proteome</keyword>
<keyword evidence="1" id="KW-0732">Signal</keyword>
<reference evidence="2 3" key="1">
    <citation type="submission" date="2019-03" db="EMBL/GenBank/DDBJ databases">
        <title>Genomic Encyclopedia of Type Strains, Phase IV (KMG-IV): sequencing the most valuable type-strain genomes for metagenomic binning, comparative biology and taxonomic classification.</title>
        <authorList>
            <person name="Goeker M."/>
        </authorList>
    </citation>
    <scope>NUCLEOTIDE SEQUENCE [LARGE SCALE GENOMIC DNA]</scope>
    <source>
        <strain evidence="2 3">DSM 22958</strain>
    </source>
</reference>
<name>A0A4R2GPF0_9HYPH</name>
<proteinExistence type="predicted"/>
<protein>
    <recommendedName>
        <fullName evidence="4">Secreted protein</fullName>
    </recommendedName>
</protein>
<dbReference type="Proteomes" id="UP000294881">
    <property type="component" value="Unassembled WGS sequence"/>
</dbReference>
<organism evidence="2 3">
    <name type="scientific">Camelimonas lactis</name>
    <dbReference type="NCBI Taxonomy" id="659006"/>
    <lineage>
        <taxon>Bacteria</taxon>
        <taxon>Pseudomonadati</taxon>
        <taxon>Pseudomonadota</taxon>
        <taxon>Alphaproteobacteria</taxon>
        <taxon>Hyphomicrobiales</taxon>
        <taxon>Chelatococcaceae</taxon>
        <taxon>Camelimonas</taxon>
    </lineage>
</organism>
<evidence type="ECO:0008006" key="4">
    <source>
        <dbReference type="Google" id="ProtNLM"/>
    </source>
</evidence>
<evidence type="ECO:0000256" key="1">
    <source>
        <dbReference type="SAM" id="SignalP"/>
    </source>
</evidence>
<dbReference type="EMBL" id="SLWL01000012">
    <property type="protein sequence ID" value="TCO11417.1"/>
    <property type="molecule type" value="Genomic_DNA"/>
</dbReference>
<accession>A0A4R2GPF0</accession>
<comment type="caution">
    <text evidence="2">The sequence shown here is derived from an EMBL/GenBank/DDBJ whole genome shotgun (WGS) entry which is preliminary data.</text>
</comment>
<evidence type="ECO:0000313" key="3">
    <source>
        <dbReference type="Proteomes" id="UP000294881"/>
    </source>
</evidence>
<feature type="chain" id="PRO_5020563483" description="Secreted protein" evidence="1">
    <location>
        <begin position="30"/>
        <end position="161"/>
    </location>
</feature>
<evidence type="ECO:0000313" key="2">
    <source>
        <dbReference type="EMBL" id="TCO11417.1"/>
    </source>
</evidence>
<gene>
    <name evidence="2" type="ORF">EV666_1122</name>
</gene>
<sequence>MTMFKRLSPLFFMCAATVAAAAFAGPATARDQVPAETRTRPWSAVLPGCADNMVLYKVSDRFARTESNYWNSSLTITGYDRITTLADRPAGLDYIPRRFCSARAWMSDGYYRTVYYSVAEALGLPGPGIFNVGYEPYGVNYCVVGLDRGWTYPPGCRSARP</sequence>